<organism evidence="7 8">
    <name type="scientific">Polymorphospora lycopeni</name>
    <dbReference type="NCBI Taxonomy" id="3140240"/>
    <lineage>
        <taxon>Bacteria</taxon>
        <taxon>Bacillati</taxon>
        <taxon>Actinomycetota</taxon>
        <taxon>Actinomycetes</taxon>
        <taxon>Micromonosporales</taxon>
        <taxon>Micromonosporaceae</taxon>
        <taxon>Polymorphospora</taxon>
    </lineage>
</organism>
<dbReference type="InterPro" id="IPR023765">
    <property type="entry name" value="SBP_5_CS"/>
</dbReference>
<proteinExistence type="inferred from homology"/>
<evidence type="ECO:0000256" key="5">
    <source>
        <dbReference type="SAM" id="SignalP"/>
    </source>
</evidence>
<evidence type="ECO:0000256" key="3">
    <source>
        <dbReference type="ARBA" id="ARBA00022448"/>
    </source>
</evidence>
<dbReference type="PROSITE" id="PS01040">
    <property type="entry name" value="SBP_BACTERIAL_5"/>
    <property type="match status" value="1"/>
</dbReference>
<evidence type="ECO:0000313" key="8">
    <source>
        <dbReference type="Proteomes" id="UP001582793"/>
    </source>
</evidence>
<name>A0ABV5CV96_9ACTN</name>
<dbReference type="InterPro" id="IPR000914">
    <property type="entry name" value="SBP_5_dom"/>
</dbReference>
<dbReference type="EMBL" id="JBCGDC010000071">
    <property type="protein sequence ID" value="MFB6395867.1"/>
    <property type="molecule type" value="Genomic_DNA"/>
</dbReference>
<dbReference type="InterPro" id="IPR030678">
    <property type="entry name" value="Peptide/Ni-bd"/>
</dbReference>
<dbReference type="SUPFAM" id="SSF53850">
    <property type="entry name" value="Periplasmic binding protein-like II"/>
    <property type="match status" value="1"/>
</dbReference>
<reference evidence="7 8" key="1">
    <citation type="submission" date="2024-04" db="EMBL/GenBank/DDBJ databases">
        <title>Polymorphospora sp. isolated from Baiyangdian Lake in Xiong'an New Area.</title>
        <authorList>
            <person name="Zhang X."/>
            <person name="Liu J."/>
        </authorList>
    </citation>
    <scope>NUCLEOTIDE SEQUENCE [LARGE SCALE GENOMIC DNA]</scope>
    <source>
        <strain evidence="7 8">2-325</strain>
    </source>
</reference>
<feature type="signal peptide" evidence="5">
    <location>
        <begin position="1"/>
        <end position="37"/>
    </location>
</feature>
<accession>A0ABV5CV96</accession>
<dbReference type="Proteomes" id="UP001582793">
    <property type="component" value="Unassembled WGS sequence"/>
</dbReference>
<protein>
    <submittedName>
        <fullName evidence="7">ABC transporter substrate-binding protein</fullName>
    </submittedName>
</protein>
<evidence type="ECO:0000313" key="7">
    <source>
        <dbReference type="EMBL" id="MFB6395867.1"/>
    </source>
</evidence>
<feature type="chain" id="PRO_5046476143" evidence="5">
    <location>
        <begin position="38"/>
        <end position="539"/>
    </location>
</feature>
<keyword evidence="4 5" id="KW-0732">Signal</keyword>
<comment type="similarity">
    <text evidence="2">Belongs to the bacterial solute-binding protein 5 family.</text>
</comment>
<dbReference type="Gene3D" id="3.40.190.10">
    <property type="entry name" value="Periplasmic binding protein-like II"/>
    <property type="match status" value="1"/>
</dbReference>
<keyword evidence="3" id="KW-0813">Transport</keyword>
<evidence type="ECO:0000256" key="2">
    <source>
        <dbReference type="ARBA" id="ARBA00005695"/>
    </source>
</evidence>
<dbReference type="PANTHER" id="PTHR30290">
    <property type="entry name" value="PERIPLASMIC BINDING COMPONENT OF ABC TRANSPORTER"/>
    <property type="match status" value="1"/>
</dbReference>
<dbReference type="PIRSF" id="PIRSF002741">
    <property type="entry name" value="MppA"/>
    <property type="match status" value="1"/>
</dbReference>
<dbReference type="Gene3D" id="3.90.76.10">
    <property type="entry name" value="Dipeptide-binding Protein, Domain 1"/>
    <property type="match status" value="1"/>
</dbReference>
<sequence length="539" mass="56882">MRPHRTAVPTRVTQVLATAVAVGLVATLAACSTEEKAAPSGPVTGGTLVLNTVFNNNQLDPAREASVTANMALHAVYDTLLTFEGSDLTPKPALATSHTVSPDAKVFTFNLRKDVKFSDGTPLTARDVVFSFHRLINIKGRQSYMLHGVTASAPEAHVVVLTSDTPNPALERIVASTPLSVVNSTLVGANGGSDAADADKTDNAEAFLSTKSAGSGPYVIKEYRPTQQITLGANPHYWGTKPVFDTVIIRNVPAATQLLGVQRGKDEVAYDIAADQAASLSGNPAVQVVTKPALNSFYLGVNIDPEQAPVTANPKIREAIRYGLDYDGITEIGGTGAVQLAGMIPNGLLGGLPPDQAVKRDVERAKAAVAASGIADPKFKLNYVANFVFAGVSVETIAQKIQSSLGEIGLEVEIEGRPIAVHLQLRRDGKVQASASLWSPDSADPNGYQPFAPGGTVAVPLGYTVERAPAEAALAREATATTDERQRAQRYEELQRRFNTDSPYFPLMQPASVLVGTAGLTGLVYNPQWGVDVARIGRG</sequence>
<dbReference type="Pfam" id="PF00496">
    <property type="entry name" value="SBP_bac_5"/>
    <property type="match status" value="1"/>
</dbReference>
<evidence type="ECO:0000256" key="1">
    <source>
        <dbReference type="ARBA" id="ARBA00004193"/>
    </source>
</evidence>
<dbReference type="CDD" id="cd08512">
    <property type="entry name" value="PBP2_NikA_DppA_OppA_like_7"/>
    <property type="match status" value="1"/>
</dbReference>
<dbReference type="RefSeq" id="WP_375735511.1">
    <property type="nucleotide sequence ID" value="NZ_JBCGDC010000071.1"/>
</dbReference>
<dbReference type="Gene3D" id="3.10.105.10">
    <property type="entry name" value="Dipeptide-binding Protein, Domain 3"/>
    <property type="match status" value="1"/>
</dbReference>
<dbReference type="PROSITE" id="PS51257">
    <property type="entry name" value="PROKAR_LIPOPROTEIN"/>
    <property type="match status" value="1"/>
</dbReference>
<evidence type="ECO:0000259" key="6">
    <source>
        <dbReference type="Pfam" id="PF00496"/>
    </source>
</evidence>
<gene>
    <name evidence="7" type="ORF">AAFH96_22530</name>
</gene>
<feature type="domain" description="Solute-binding protein family 5" evidence="6">
    <location>
        <begin position="89"/>
        <end position="448"/>
    </location>
</feature>
<keyword evidence="8" id="KW-1185">Reference proteome</keyword>
<dbReference type="PANTHER" id="PTHR30290:SF10">
    <property type="entry name" value="PERIPLASMIC OLIGOPEPTIDE-BINDING PROTEIN-RELATED"/>
    <property type="match status" value="1"/>
</dbReference>
<evidence type="ECO:0000256" key="4">
    <source>
        <dbReference type="ARBA" id="ARBA00022729"/>
    </source>
</evidence>
<dbReference type="InterPro" id="IPR039424">
    <property type="entry name" value="SBP_5"/>
</dbReference>
<comment type="subcellular location">
    <subcellularLocation>
        <location evidence="1">Cell membrane</location>
        <topology evidence="1">Lipid-anchor</topology>
    </subcellularLocation>
</comment>
<comment type="caution">
    <text evidence="7">The sequence shown here is derived from an EMBL/GenBank/DDBJ whole genome shotgun (WGS) entry which is preliminary data.</text>
</comment>